<accession>A0A7S8MUN8</accession>
<sequence>MVDENGKRWRPVIAALANPVVRVAFGLLAVGGDLDGYLADKSPSRRRHIVDALTASGIVRGDDQALTLRAEVFAEILADAAPRRATGVERFLVDGRIAQYPGSSSERDLVLQWVAVRVLAPGETVSEAVLNGRLRVLADDTALLRRYLVDAGLVERRQDGSEYALSEVAAGATRG</sequence>
<dbReference type="InterPro" id="IPR018656">
    <property type="entry name" value="DUF2087"/>
</dbReference>
<gene>
    <name evidence="2" type="ORF">IT882_09070</name>
</gene>
<organism evidence="2 3">
    <name type="scientific">Microbacterium schleiferi</name>
    <dbReference type="NCBI Taxonomy" id="69362"/>
    <lineage>
        <taxon>Bacteria</taxon>
        <taxon>Bacillati</taxon>
        <taxon>Actinomycetota</taxon>
        <taxon>Actinomycetes</taxon>
        <taxon>Micrococcales</taxon>
        <taxon>Microbacteriaceae</taxon>
        <taxon>Microbacterium</taxon>
    </lineage>
</organism>
<evidence type="ECO:0000259" key="1">
    <source>
        <dbReference type="Pfam" id="PF09860"/>
    </source>
</evidence>
<reference evidence="2 3" key="1">
    <citation type="submission" date="2020-11" db="EMBL/GenBank/DDBJ databases">
        <title>Amino acid is mineralized and recycled by bacteria in oceanic microbiome.</title>
        <authorList>
            <person name="Zheng L.Y."/>
        </authorList>
    </citation>
    <scope>NUCLEOTIDE SEQUENCE [LARGE SCALE GENOMIC DNA]</scope>
    <source>
        <strain evidence="2 3">A32-1</strain>
    </source>
</reference>
<dbReference type="Proteomes" id="UP000594480">
    <property type="component" value="Chromosome"/>
</dbReference>
<proteinExistence type="predicted"/>
<dbReference type="KEGG" id="msf:IT882_09070"/>
<keyword evidence="3" id="KW-1185">Reference proteome</keyword>
<dbReference type="Pfam" id="PF09860">
    <property type="entry name" value="DUF2087"/>
    <property type="match status" value="1"/>
</dbReference>
<protein>
    <submittedName>
        <fullName evidence="2">DUF2087 domain-containing protein</fullName>
    </submittedName>
</protein>
<dbReference type="EMBL" id="CP064760">
    <property type="protein sequence ID" value="QPE03509.1"/>
    <property type="molecule type" value="Genomic_DNA"/>
</dbReference>
<feature type="domain" description="DUF2087" evidence="1">
    <location>
        <begin position="96"/>
        <end position="164"/>
    </location>
</feature>
<evidence type="ECO:0000313" key="2">
    <source>
        <dbReference type="EMBL" id="QPE03509.1"/>
    </source>
</evidence>
<name>A0A7S8MUN8_9MICO</name>
<dbReference type="AlphaFoldDB" id="A0A7S8MUN8"/>
<dbReference type="RefSeq" id="WP_195691611.1">
    <property type="nucleotide sequence ID" value="NZ_CP064760.1"/>
</dbReference>
<evidence type="ECO:0000313" key="3">
    <source>
        <dbReference type="Proteomes" id="UP000594480"/>
    </source>
</evidence>